<evidence type="ECO:0000313" key="2">
    <source>
        <dbReference type="EMBL" id="KAL0405917.1"/>
    </source>
</evidence>
<accession>A0AAW2TMD3</accession>
<evidence type="ECO:0000259" key="1">
    <source>
        <dbReference type="PROSITE" id="PS50878"/>
    </source>
</evidence>
<proteinExistence type="predicted"/>
<reference evidence="2" key="1">
    <citation type="submission" date="2020-06" db="EMBL/GenBank/DDBJ databases">
        <authorList>
            <person name="Li T."/>
            <person name="Hu X."/>
            <person name="Zhang T."/>
            <person name="Song X."/>
            <person name="Zhang H."/>
            <person name="Dai N."/>
            <person name="Sheng W."/>
            <person name="Hou X."/>
            <person name="Wei L."/>
        </authorList>
    </citation>
    <scope>NUCLEOTIDE SEQUENCE</scope>
    <source>
        <strain evidence="2">KEN1</strain>
        <tissue evidence="2">Leaf</tissue>
    </source>
</reference>
<dbReference type="PROSITE" id="PS50878">
    <property type="entry name" value="RT_POL"/>
    <property type="match status" value="1"/>
</dbReference>
<organism evidence="2">
    <name type="scientific">Sesamum latifolium</name>
    <dbReference type="NCBI Taxonomy" id="2727402"/>
    <lineage>
        <taxon>Eukaryota</taxon>
        <taxon>Viridiplantae</taxon>
        <taxon>Streptophyta</taxon>
        <taxon>Embryophyta</taxon>
        <taxon>Tracheophyta</taxon>
        <taxon>Spermatophyta</taxon>
        <taxon>Magnoliopsida</taxon>
        <taxon>eudicotyledons</taxon>
        <taxon>Gunneridae</taxon>
        <taxon>Pentapetalae</taxon>
        <taxon>asterids</taxon>
        <taxon>lamiids</taxon>
        <taxon>Lamiales</taxon>
        <taxon>Pedaliaceae</taxon>
        <taxon>Sesamum</taxon>
    </lineage>
</organism>
<dbReference type="PANTHER" id="PTHR33116:SF76">
    <property type="entry name" value="DUF4283 DOMAIN-CONTAINING PROTEIN"/>
    <property type="match status" value="1"/>
</dbReference>
<dbReference type="PANTHER" id="PTHR33116">
    <property type="entry name" value="REVERSE TRANSCRIPTASE ZINC-BINDING DOMAIN-CONTAINING PROTEIN-RELATED-RELATED"/>
    <property type="match status" value="1"/>
</dbReference>
<dbReference type="SUPFAM" id="SSF56672">
    <property type="entry name" value="DNA/RNA polymerases"/>
    <property type="match status" value="1"/>
</dbReference>
<name>A0AAW2TMD3_9LAMI</name>
<comment type="caution">
    <text evidence="2">The sequence shown here is derived from an EMBL/GenBank/DDBJ whole genome shotgun (WGS) entry which is preliminary data.</text>
</comment>
<dbReference type="InterPro" id="IPR000477">
    <property type="entry name" value="RT_dom"/>
</dbReference>
<sequence>MCLTSPVWVSMKFVEWIAECISTTTFSISINGELKGFFPGARGLRQGDPMSPYLFVLAMEVLQMLLMQKVEQSTDFQFHWHCERIRLISLSFADDLLLFSKADEGSLHIFCECLWIFSDWSGLTANVQKSQLIVSKAAGALKQRLLQILGFQEGALLVRYLGLPLVASRLTVADCQPLLEKVDDRLRGWRRLQLSFAARVQLLRSVISALNVYWAMAFVLPKGVIKAIEARMRTFLWQGGTGVGVSMVAWKD</sequence>
<dbReference type="AlphaFoldDB" id="A0AAW2TMD3"/>
<feature type="non-terminal residue" evidence="2">
    <location>
        <position position="252"/>
    </location>
</feature>
<feature type="domain" description="Reverse transcriptase" evidence="1">
    <location>
        <begin position="1"/>
        <end position="165"/>
    </location>
</feature>
<protein>
    <recommendedName>
        <fullName evidence="1">Reverse transcriptase domain-containing protein</fullName>
    </recommendedName>
</protein>
<gene>
    <name evidence="2" type="ORF">Slati_3905600</name>
</gene>
<dbReference type="EMBL" id="JACGWN010000014">
    <property type="protein sequence ID" value="KAL0405917.1"/>
    <property type="molecule type" value="Genomic_DNA"/>
</dbReference>
<reference evidence="2" key="2">
    <citation type="journal article" date="2024" name="Plant">
        <title>Genomic evolution and insights into agronomic trait innovations of Sesamum species.</title>
        <authorList>
            <person name="Miao H."/>
            <person name="Wang L."/>
            <person name="Qu L."/>
            <person name="Liu H."/>
            <person name="Sun Y."/>
            <person name="Le M."/>
            <person name="Wang Q."/>
            <person name="Wei S."/>
            <person name="Zheng Y."/>
            <person name="Lin W."/>
            <person name="Duan Y."/>
            <person name="Cao H."/>
            <person name="Xiong S."/>
            <person name="Wang X."/>
            <person name="Wei L."/>
            <person name="Li C."/>
            <person name="Ma Q."/>
            <person name="Ju M."/>
            <person name="Zhao R."/>
            <person name="Li G."/>
            <person name="Mu C."/>
            <person name="Tian Q."/>
            <person name="Mei H."/>
            <person name="Zhang T."/>
            <person name="Gao T."/>
            <person name="Zhang H."/>
        </authorList>
    </citation>
    <scope>NUCLEOTIDE SEQUENCE</scope>
    <source>
        <strain evidence="2">KEN1</strain>
    </source>
</reference>
<dbReference type="InterPro" id="IPR043502">
    <property type="entry name" value="DNA/RNA_pol_sf"/>
</dbReference>
<dbReference type="Pfam" id="PF00078">
    <property type="entry name" value="RVT_1"/>
    <property type="match status" value="1"/>
</dbReference>